<reference evidence="2 3" key="1">
    <citation type="journal article" date="2017" name="Front. Microbiol.">
        <title>Comparative Genomic Analysis of the Class Epsilonproteobacteria and Proposed Reclassification to Epsilonbacteraeota (phyl. nov.).</title>
        <authorList>
            <person name="Waite D.W."/>
            <person name="Vanwonterghem I."/>
            <person name="Rinke C."/>
            <person name="Parks D.H."/>
            <person name="Zhang Y."/>
            <person name="Takai K."/>
            <person name="Sievert S.M."/>
            <person name="Simon J."/>
            <person name="Campbell B.J."/>
            <person name="Hanson T.E."/>
            <person name="Woyke T."/>
            <person name="Klotz M.G."/>
            <person name="Hugenholtz P."/>
        </authorList>
    </citation>
    <scope>NUCLEOTIDE SEQUENCE [LARGE SCALE GENOMIC DNA]</scope>
    <source>
        <strain evidence="2">UBA11420</strain>
    </source>
</reference>
<dbReference type="AlphaFoldDB" id="A0A2D3W7G7"/>
<gene>
    <name evidence="2" type="ORF">CFH80_00355</name>
</gene>
<comment type="caution">
    <text evidence="2">The sequence shown here is derived from an EMBL/GenBank/DDBJ whole genome shotgun (WGS) entry which is preliminary data.</text>
</comment>
<keyword evidence="1" id="KW-0472">Membrane</keyword>
<protein>
    <submittedName>
        <fullName evidence="2">Uncharacterized protein</fullName>
    </submittedName>
</protein>
<evidence type="ECO:0000313" key="2">
    <source>
        <dbReference type="EMBL" id="DAB37292.1"/>
    </source>
</evidence>
<keyword evidence="1" id="KW-1133">Transmembrane helix</keyword>
<proteinExistence type="predicted"/>
<evidence type="ECO:0000256" key="1">
    <source>
        <dbReference type="SAM" id="Phobius"/>
    </source>
</evidence>
<dbReference type="Proteomes" id="UP000231638">
    <property type="component" value="Unassembled WGS sequence"/>
</dbReference>
<sequence length="74" mass="8830">MKKEFFIFVVIFFVLSLGMHMNQWVSHPLEHFSRLMAHDMPYHPLLYTFIAYVLIGVLRLAIALVMKLFGFQKR</sequence>
<keyword evidence="1" id="KW-0812">Transmembrane</keyword>
<name>A0A2D3W7G7_9BACT</name>
<dbReference type="EMBL" id="DLUG01000013">
    <property type="protein sequence ID" value="DAB37292.1"/>
    <property type="molecule type" value="Genomic_DNA"/>
</dbReference>
<feature type="transmembrane region" description="Helical" evidence="1">
    <location>
        <begin position="45"/>
        <end position="69"/>
    </location>
</feature>
<organism evidence="2 3">
    <name type="scientific">Sulfurospirillum cavolei</name>
    <dbReference type="NCBI Taxonomy" id="366522"/>
    <lineage>
        <taxon>Bacteria</taxon>
        <taxon>Pseudomonadati</taxon>
        <taxon>Campylobacterota</taxon>
        <taxon>Epsilonproteobacteria</taxon>
        <taxon>Campylobacterales</taxon>
        <taxon>Sulfurospirillaceae</taxon>
        <taxon>Sulfurospirillum</taxon>
    </lineage>
</organism>
<feature type="transmembrane region" description="Helical" evidence="1">
    <location>
        <begin position="5"/>
        <end position="25"/>
    </location>
</feature>
<dbReference type="STRING" id="366522.GCA_001548055_01261"/>
<accession>A0A2D3W7G7</accession>
<evidence type="ECO:0000313" key="3">
    <source>
        <dbReference type="Proteomes" id="UP000231638"/>
    </source>
</evidence>